<evidence type="ECO:0000256" key="1">
    <source>
        <dbReference type="ARBA" id="ARBA00004141"/>
    </source>
</evidence>
<organism evidence="7 8">
    <name type="scientific">Paenibacillus spongiae</name>
    <dbReference type="NCBI Taxonomy" id="2909671"/>
    <lineage>
        <taxon>Bacteria</taxon>
        <taxon>Bacillati</taxon>
        <taxon>Bacillota</taxon>
        <taxon>Bacilli</taxon>
        <taxon>Bacillales</taxon>
        <taxon>Paenibacillaceae</taxon>
        <taxon>Paenibacillus</taxon>
    </lineage>
</organism>
<name>A0ABY5SDX6_9BACL</name>
<comment type="similarity">
    <text evidence="2">Belongs to the TerC family.</text>
</comment>
<keyword evidence="8" id="KW-1185">Reference proteome</keyword>
<dbReference type="Proteomes" id="UP001057877">
    <property type="component" value="Chromosome"/>
</dbReference>
<proteinExistence type="inferred from homology"/>
<evidence type="ECO:0000256" key="4">
    <source>
        <dbReference type="ARBA" id="ARBA00022989"/>
    </source>
</evidence>
<feature type="transmembrane region" description="Helical" evidence="6">
    <location>
        <begin position="6"/>
        <end position="28"/>
    </location>
</feature>
<dbReference type="NCBIfam" id="TIGR03717">
    <property type="entry name" value="R_switched_YjbE"/>
    <property type="match status" value="1"/>
</dbReference>
<dbReference type="PANTHER" id="PTHR30238:SF4">
    <property type="entry name" value="SLL1022 PROTEIN"/>
    <property type="match status" value="1"/>
</dbReference>
<keyword evidence="3 6" id="KW-0812">Transmembrane</keyword>
<gene>
    <name evidence="7" type="ORF">L1F29_10260</name>
</gene>
<dbReference type="RefSeq" id="WP_258388225.1">
    <property type="nucleotide sequence ID" value="NZ_CP091430.1"/>
</dbReference>
<dbReference type="InterPro" id="IPR005496">
    <property type="entry name" value="Integral_membrane_TerC"/>
</dbReference>
<feature type="transmembrane region" description="Helical" evidence="6">
    <location>
        <begin position="40"/>
        <end position="61"/>
    </location>
</feature>
<feature type="transmembrane region" description="Helical" evidence="6">
    <location>
        <begin position="133"/>
        <end position="153"/>
    </location>
</feature>
<sequence>MESLVTFVEIMFINMLLSGDNAVVIALASQQLPQEQRRKAIWWGAALAVALRCVLTLVAITLLKVPYLQAGGAVLLFIIAIKLIADAADGQQSHDVRKAKSLGQAIRTIIAADFIMSLDNVLAIAAIADGEPVLILLGIAISIPMIIWGSQLLSRILQKFPPLVYIGGGLLGYAAGEMLAHDPGIMKLLTHHSNVFQEAVPLLSVPFVIAVALLRLRR</sequence>
<evidence type="ECO:0000313" key="8">
    <source>
        <dbReference type="Proteomes" id="UP001057877"/>
    </source>
</evidence>
<evidence type="ECO:0000256" key="2">
    <source>
        <dbReference type="ARBA" id="ARBA00007511"/>
    </source>
</evidence>
<feature type="transmembrane region" description="Helical" evidence="6">
    <location>
        <begin position="199"/>
        <end position="216"/>
    </location>
</feature>
<dbReference type="PANTHER" id="PTHR30238">
    <property type="entry name" value="MEMBRANE BOUND PREDICTED REDOX MODULATOR"/>
    <property type="match status" value="1"/>
</dbReference>
<comment type="subcellular location">
    <subcellularLocation>
        <location evidence="1">Membrane</location>
        <topology evidence="1">Multi-pass membrane protein</topology>
    </subcellularLocation>
</comment>
<keyword evidence="5 6" id="KW-0472">Membrane</keyword>
<feature type="transmembrane region" description="Helical" evidence="6">
    <location>
        <begin position="160"/>
        <end position="179"/>
    </location>
</feature>
<feature type="transmembrane region" description="Helical" evidence="6">
    <location>
        <begin position="105"/>
        <end position="127"/>
    </location>
</feature>
<keyword evidence="4 6" id="KW-1133">Transmembrane helix</keyword>
<evidence type="ECO:0000256" key="6">
    <source>
        <dbReference type="SAM" id="Phobius"/>
    </source>
</evidence>
<dbReference type="Pfam" id="PF03741">
    <property type="entry name" value="TerC"/>
    <property type="match status" value="1"/>
</dbReference>
<dbReference type="InterPro" id="IPR022301">
    <property type="entry name" value="Integral_membrane_YjbE"/>
</dbReference>
<feature type="transmembrane region" description="Helical" evidence="6">
    <location>
        <begin position="67"/>
        <end position="85"/>
    </location>
</feature>
<evidence type="ECO:0000256" key="5">
    <source>
        <dbReference type="ARBA" id="ARBA00023136"/>
    </source>
</evidence>
<protein>
    <submittedName>
        <fullName evidence="7">TerC family protein</fullName>
    </submittedName>
</protein>
<evidence type="ECO:0000313" key="7">
    <source>
        <dbReference type="EMBL" id="UVI32166.1"/>
    </source>
</evidence>
<accession>A0ABY5SDX6</accession>
<reference evidence="7" key="1">
    <citation type="submission" date="2022-01" db="EMBL/GenBank/DDBJ databases">
        <title>Paenibacillus spongiae sp. nov., isolated from marine sponge.</title>
        <authorList>
            <person name="Li Z."/>
            <person name="Zhang M."/>
        </authorList>
    </citation>
    <scope>NUCLEOTIDE SEQUENCE</scope>
    <source>
        <strain evidence="7">PHS-Z3</strain>
    </source>
</reference>
<dbReference type="EMBL" id="CP091430">
    <property type="protein sequence ID" value="UVI32166.1"/>
    <property type="molecule type" value="Genomic_DNA"/>
</dbReference>
<evidence type="ECO:0000256" key="3">
    <source>
        <dbReference type="ARBA" id="ARBA00022692"/>
    </source>
</evidence>